<dbReference type="Pfam" id="PF14351">
    <property type="entry name" value="DUF4401"/>
    <property type="match status" value="1"/>
</dbReference>
<organism evidence="3 4">
    <name type="scientific">Flagellimonas olearia</name>
    <dbReference type="NCBI Taxonomy" id="552546"/>
    <lineage>
        <taxon>Bacteria</taxon>
        <taxon>Pseudomonadati</taxon>
        <taxon>Bacteroidota</taxon>
        <taxon>Flavobacteriia</taxon>
        <taxon>Flavobacteriales</taxon>
        <taxon>Flavobacteriaceae</taxon>
        <taxon>Flagellimonas</taxon>
    </lineage>
</organism>
<gene>
    <name evidence="3" type="ORF">DN53_10700</name>
</gene>
<sequence>MDKVKDIKRFLDTIGANEGPSFSYDENAIKEEYTKQHRRRSNLVIKVLSVFGILFATFAFFRFLALLGIYESELGMLLLGSILITLSLLLNVKFDTLFIDTFGASIYVLGIVLVTFGLASFDLHEDLITLLVISIALCSLFIVQNYIVSFISVLVIASCFLVLIFSNDLFDLLHFYLAFYALALAYCSFNESLFLTSGTKMSKVYGPLRVGLIFSLLFGLVAVGINQLAPLSQNLNWISSLVHILIILYLVGPITKTLGVDSKTTKIWIYTLTGLTLLPTLFAPSISGALLIVLLSFRVHHKTGLGIGVVALIYFVIQYYYDLNLTLLVKSMLLFSSGVVFLLFYMFLTKKSRGNEKV</sequence>
<dbReference type="EMBL" id="JJMP01000003">
    <property type="protein sequence ID" value="RYC52341.1"/>
    <property type="molecule type" value="Genomic_DNA"/>
</dbReference>
<evidence type="ECO:0000256" key="1">
    <source>
        <dbReference type="SAM" id="Phobius"/>
    </source>
</evidence>
<protein>
    <submittedName>
        <fullName evidence="3">Permease</fullName>
    </submittedName>
</protein>
<feature type="transmembrane region" description="Helical" evidence="1">
    <location>
        <begin position="210"/>
        <end position="229"/>
    </location>
</feature>
<proteinExistence type="predicted"/>
<dbReference type="Proteomes" id="UP000290261">
    <property type="component" value="Unassembled WGS sequence"/>
</dbReference>
<keyword evidence="1" id="KW-1133">Transmembrane helix</keyword>
<keyword evidence="1" id="KW-0812">Transmembrane</keyword>
<feature type="transmembrane region" description="Helical" evidence="1">
    <location>
        <begin position="172"/>
        <end position="189"/>
    </location>
</feature>
<feature type="domain" description="DUF4401" evidence="2">
    <location>
        <begin position="43"/>
        <end position="350"/>
    </location>
</feature>
<comment type="caution">
    <text evidence="3">The sequence shown here is derived from an EMBL/GenBank/DDBJ whole genome shotgun (WGS) entry which is preliminary data.</text>
</comment>
<feature type="transmembrane region" description="Helical" evidence="1">
    <location>
        <begin position="74"/>
        <end position="92"/>
    </location>
</feature>
<keyword evidence="4" id="KW-1185">Reference proteome</keyword>
<dbReference type="InterPro" id="IPR025513">
    <property type="entry name" value="DUF4401"/>
</dbReference>
<feature type="transmembrane region" description="Helical" evidence="1">
    <location>
        <begin position="43"/>
        <end position="68"/>
    </location>
</feature>
<name>A0A444VNG7_9FLAO</name>
<dbReference type="AlphaFoldDB" id="A0A444VNG7"/>
<dbReference type="RefSeq" id="WP_129653867.1">
    <property type="nucleotide sequence ID" value="NZ_ML142908.1"/>
</dbReference>
<feature type="transmembrane region" description="Helical" evidence="1">
    <location>
        <begin position="328"/>
        <end position="348"/>
    </location>
</feature>
<evidence type="ECO:0000313" key="4">
    <source>
        <dbReference type="Proteomes" id="UP000290261"/>
    </source>
</evidence>
<feature type="transmembrane region" description="Helical" evidence="1">
    <location>
        <begin position="127"/>
        <end position="143"/>
    </location>
</feature>
<feature type="transmembrane region" description="Helical" evidence="1">
    <location>
        <begin position="235"/>
        <end position="255"/>
    </location>
</feature>
<evidence type="ECO:0000259" key="2">
    <source>
        <dbReference type="Pfam" id="PF14351"/>
    </source>
</evidence>
<evidence type="ECO:0000313" key="3">
    <source>
        <dbReference type="EMBL" id="RYC52341.1"/>
    </source>
</evidence>
<feature type="transmembrane region" description="Helical" evidence="1">
    <location>
        <begin position="104"/>
        <end position="121"/>
    </location>
</feature>
<reference evidence="3 4" key="1">
    <citation type="submission" date="2014-04" db="EMBL/GenBank/DDBJ databases">
        <title>Whole genome of Muricauda olearia.</title>
        <authorList>
            <person name="Zhang X.-H."/>
            <person name="Tang K."/>
        </authorList>
    </citation>
    <scope>NUCLEOTIDE SEQUENCE [LARGE SCALE GENOMIC DNA]</scope>
    <source>
        <strain evidence="3 4">Th120</strain>
    </source>
</reference>
<keyword evidence="1" id="KW-0472">Membrane</keyword>
<feature type="transmembrane region" description="Helical" evidence="1">
    <location>
        <begin position="267"/>
        <end position="297"/>
    </location>
</feature>
<feature type="transmembrane region" description="Helical" evidence="1">
    <location>
        <begin position="303"/>
        <end position="321"/>
    </location>
</feature>
<accession>A0A444VNG7</accession>